<sequence length="91" mass="10110">MARLVLGSPVVYADLIARELRRAADGHRIHMLDDVLRRFVAVDGHSALDEQTRLYLLRLAADASLKATAESLTVWGPRIRASIWCGSPYPP</sequence>
<gene>
    <name evidence="1" type="ORF">HD593_006623</name>
</gene>
<dbReference type="RefSeq" id="WP_185105834.1">
    <property type="nucleotide sequence ID" value="NZ_BAAAXY010000275.1"/>
</dbReference>
<reference evidence="1 2" key="1">
    <citation type="submission" date="2020-08" db="EMBL/GenBank/DDBJ databases">
        <title>Sequencing the genomes of 1000 actinobacteria strains.</title>
        <authorList>
            <person name="Klenk H.-P."/>
        </authorList>
    </citation>
    <scope>NUCLEOTIDE SEQUENCE [LARGE SCALE GENOMIC DNA]</scope>
    <source>
        <strain evidence="1 2">DSM 43768</strain>
    </source>
</reference>
<comment type="caution">
    <text evidence="1">The sequence shown here is derived from an EMBL/GenBank/DDBJ whole genome shotgun (WGS) entry which is preliminary data.</text>
</comment>
<dbReference type="EMBL" id="JACHMI010000001">
    <property type="protein sequence ID" value="MBB6551828.1"/>
    <property type="molecule type" value="Genomic_DNA"/>
</dbReference>
<protein>
    <submittedName>
        <fullName evidence="1">Uncharacterized protein</fullName>
    </submittedName>
</protein>
<evidence type="ECO:0000313" key="1">
    <source>
        <dbReference type="EMBL" id="MBB6551828.1"/>
    </source>
</evidence>
<dbReference type="Proteomes" id="UP000565579">
    <property type="component" value="Unassembled WGS sequence"/>
</dbReference>
<organism evidence="1 2">
    <name type="scientific">Nonomuraea rubra</name>
    <dbReference type="NCBI Taxonomy" id="46180"/>
    <lineage>
        <taxon>Bacteria</taxon>
        <taxon>Bacillati</taxon>
        <taxon>Actinomycetota</taxon>
        <taxon>Actinomycetes</taxon>
        <taxon>Streptosporangiales</taxon>
        <taxon>Streptosporangiaceae</taxon>
        <taxon>Nonomuraea</taxon>
    </lineage>
</organism>
<dbReference type="AlphaFoldDB" id="A0A7X0NY78"/>
<name>A0A7X0NY78_9ACTN</name>
<accession>A0A7X0NY78</accession>
<proteinExistence type="predicted"/>
<keyword evidence="2" id="KW-1185">Reference proteome</keyword>
<evidence type="ECO:0000313" key="2">
    <source>
        <dbReference type="Proteomes" id="UP000565579"/>
    </source>
</evidence>